<dbReference type="GO" id="GO:0000978">
    <property type="term" value="F:RNA polymerase II cis-regulatory region sequence-specific DNA binding"/>
    <property type="evidence" value="ECO:0007669"/>
    <property type="project" value="TreeGrafter"/>
</dbReference>
<dbReference type="InterPro" id="IPR009071">
    <property type="entry name" value="HMG_box_dom"/>
</dbReference>
<dbReference type="SMART" id="SM00398">
    <property type="entry name" value="HMG"/>
    <property type="match status" value="1"/>
</dbReference>
<dbReference type="InterPro" id="IPR050140">
    <property type="entry name" value="SRY-related_HMG-box_TF-like"/>
</dbReference>
<dbReference type="EMBL" id="JAGHQM010001468">
    <property type="protein sequence ID" value="KAH0553450.1"/>
    <property type="molecule type" value="Genomic_DNA"/>
</dbReference>
<name>A0A9P8I811_9PEZI</name>
<evidence type="ECO:0000259" key="5">
    <source>
        <dbReference type="PROSITE" id="PS50118"/>
    </source>
</evidence>
<evidence type="ECO:0000313" key="6">
    <source>
        <dbReference type="EMBL" id="KAH0553450.1"/>
    </source>
</evidence>
<keyword evidence="1 3" id="KW-0238">DNA-binding</keyword>
<evidence type="ECO:0000256" key="2">
    <source>
        <dbReference type="ARBA" id="ARBA00023163"/>
    </source>
</evidence>
<feature type="compositionally biased region" description="Basic and acidic residues" evidence="4">
    <location>
        <begin position="1"/>
        <end position="17"/>
    </location>
</feature>
<accession>A0A9P8I811</accession>
<dbReference type="Proteomes" id="UP000750711">
    <property type="component" value="Unassembled WGS sequence"/>
</dbReference>
<dbReference type="GO" id="GO:0030154">
    <property type="term" value="P:cell differentiation"/>
    <property type="evidence" value="ECO:0007669"/>
    <property type="project" value="TreeGrafter"/>
</dbReference>
<feature type="domain" description="HMG box" evidence="5">
    <location>
        <begin position="151"/>
        <end position="198"/>
    </location>
</feature>
<evidence type="ECO:0000256" key="1">
    <source>
        <dbReference type="ARBA" id="ARBA00023125"/>
    </source>
</evidence>
<sequence length="219" mass="23846">MPDQGTEKHPEKADTTRDRHHPPQTQDSPPVPTKNTRLPLALEQPPENAEQALAIHASTGPTHATRKRGAPLSAGEESGYKESGYEADSSSFGGLLSKDSASQVCLCQPEPKIPRPRNGESCPLSSIRSLSPSPFKFRGSDADHSFVPIPFILFRQHHQAAVAVQHPGLSNPEISKIIGKQWRDISVPEKNQWKNLAEVGNAVSVVCPNRGKLQTAMLF</sequence>
<feature type="DNA-binding region" description="HMG box" evidence="3">
    <location>
        <begin position="151"/>
        <end position="198"/>
    </location>
</feature>
<dbReference type="CDD" id="cd01389">
    <property type="entry name" value="HMG-box_ROX1-like"/>
    <property type="match status" value="1"/>
</dbReference>
<dbReference type="SUPFAM" id="SSF47095">
    <property type="entry name" value="HMG-box"/>
    <property type="match status" value="1"/>
</dbReference>
<feature type="region of interest" description="Disordered" evidence="4">
    <location>
        <begin position="1"/>
        <end position="86"/>
    </location>
</feature>
<protein>
    <recommendedName>
        <fullName evidence="5">HMG box domain-containing protein</fullName>
    </recommendedName>
</protein>
<evidence type="ECO:0000256" key="3">
    <source>
        <dbReference type="PROSITE-ProRule" id="PRU00267"/>
    </source>
</evidence>
<comment type="caution">
    <text evidence="6">The sequence shown here is derived from an EMBL/GenBank/DDBJ whole genome shotgun (WGS) entry which is preliminary data.</text>
</comment>
<reference evidence="6" key="1">
    <citation type="submission" date="2021-03" db="EMBL/GenBank/DDBJ databases">
        <title>Comparative genomics and phylogenomic investigation of the class Geoglossomycetes provide insights into ecological specialization and systematics.</title>
        <authorList>
            <person name="Melie T."/>
            <person name="Pirro S."/>
            <person name="Miller A.N."/>
            <person name="Quandt A."/>
        </authorList>
    </citation>
    <scope>NUCLEOTIDE SEQUENCE</scope>
    <source>
        <strain evidence="6">CAQ_001_2017</strain>
    </source>
</reference>
<feature type="compositionally biased region" description="Polar residues" evidence="4">
    <location>
        <begin position="23"/>
        <end position="36"/>
    </location>
</feature>
<dbReference type="Gene3D" id="1.10.30.10">
    <property type="entry name" value="High mobility group box domain"/>
    <property type="match status" value="1"/>
</dbReference>
<keyword evidence="7" id="KW-1185">Reference proteome</keyword>
<gene>
    <name evidence="6" type="ORF">GP486_006480</name>
</gene>
<dbReference type="GO" id="GO:0000122">
    <property type="term" value="P:negative regulation of transcription by RNA polymerase II"/>
    <property type="evidence" value="ECO:0007669"/>
    <property type="project" value="TreeGrafter"/>
</dbReference>
<dbReference type="AlphaFoldDB" id="A0A9P8I811"/>
<organism evidence="6 7">
    <name type="scientific">Trichoglossum hirsutum</name>
    <dbReference type="NCBI Taxonomy" id="265104"/>
    <lineage>
        <taxon>Eukaryota</taxon>
        <taxon>Fungi</taxon>
        <taxon>Dikarya</taxon>
        <taxon>Ascomycota</taxon>
        <taxon>Pezizomycotina</taxon>
        <taxon>Geoglossomycetes</taxon>
        <taxon>Geoglossales</taxon>
        <taxon>Geoglossaceae</taxon>
        <taxon>Trichoglossum</taxon>
    </lineage>
</organism>
<dbReference type="PROSITE" id="PS50118">
    <property type="entry name" value="HMG_BOX_2"/>
    <property type="match status" value="1"/>
</dbReference>
<dbReference type="PANTHER" id="PTHR10270:SF161">
    <property type="entry name" value="SEX-DETERMINING REGION Y PROTEIN"/>
    <property type="match status" value="1"/>
</dbReference>
<keyword evidence="3" id="KW-0539">Nucleus</keyword>
<dbReference type="PANTHER" id="PTHR10270">
    <property type="entry name" value="SOX TRANSCRIPTION FACTOR"/>
    <property type="match status" value="1"/>
</dbReference>
<dbReference type="InterPro" id="IPR036910">
    <property type="entry name" value="HMG_box_dom_sf"/>
</dbReference>
<keyword evidence="2" id="KW-0804">Transcription</keyword>
<dbReference type="Pfam" id="PF00505">
    <property type="entry name" value="HMG_box"/>
    <property type="match status" value="1"/>
</dbReference>
<proteinExistence type="predicted"/>
<evidence type="ECO:0000313" key="7">
    <source>
        <dbReference type="Proteomes" id="UP000750711"/>
    </source>
</evidence>
<dbReference type="GO" id="GO:0001228">
    <property type="term" value="F:DNA-binding transcription activator activity, RNA polymerase II-specific"/>
    <property type="evidence" value="ECO:0007669"/>
    <property type="project" value="TreeGrafter"/>
</dbReference>
<evidence type="ECO:0000256" key="4">
    <source>
        <dbReference type="SAM" id="MobiDB-lite"/>
    </source>
</evidence>
<dbReference type="GO" id="GO:0005634">
    <property type="term" value="C:nucleus"/>
    <property type="evidence" value="ECO:0007669"/>
    <property type="project" value="UniProtKB-UniRule"/>
</dbReference>